<dbReference type="Pfam" id="PF16988">
    <property type="entry name" value="Vps36-NZF-N"/>
    <property type="match status" value="1"/>
</dbReference>
<evidence type="ECO:0000256" key="7">
    <source>
        <dbReference type="SAM" id="MobiDB-lite"/>
    </source>
</evidence>
<evidence type="ECO:0000256" key="5">
    <source>
        <dbReference type="ARBA" id="ARBA00023054"/>
    </source>
</evidence>
<protein>
    <recommendedName>
        <fullName evidence="6">Vacuolar protein-sorting-associated protein 36</fullName>
    </recommendedName>
    <alternativeName>
        <fullName evidence="6">ESCRT-II complex subunit VPS36</fullName>
    </alternativeName>
</protein>
<evidence type="ECO:0000256" key="6">
    <source>
        <dbReference type="RuleBase" id="RU367095"/>
    </source>
</evidence>
<dbReference type="OrthoDB" id="271448at2759"/>
<keyword evidence="4 6" id="KW-0653">Protein transport</keyword>
<name>A0A5M3YY50_ASPTE</name>
<organism evidence="8 9">
    <name type="scientific">Aspergillus terreus</name>
    <dbReference type="NCBI Taxonomy" id="33178"/>
    <lineage>
        <taxon>Eukaryota</taxon>
        <taxon>Fungi</taxon>
        <taxon>Dikarya</taxon>
        <taxon>Ascomycota</taxon>
        <taxon>Pezizomycotina</taxon>
        <taxon>Eurotiomycetes</taxon>
        <taxon>Eurotiomycetidae</taxon>
        <taxon>Eurotiales</taxon>
        <taxon>Aspergillaceae</taxon>
        <taxon>Aspergillus</taxon>
        <taxon>Aspergillus subgen. Circumdati</taxon>
    </lineage>
</organism>
<evidence type="ECO:0000256" key="2">
    <source>
        <dbReference type="ARBA" id="ARBA00022448"/>
    </source>
</evidence>
<evidence type="ECO:0000256" key="1">
    <source>
        <dbReference type="ARBA" id="ARBA00009697"/>
    </source>
</evidence>
<comment type="caution">
    <text evidence="8">The sequence shown here is derived from an EMBL/GenBank/DDBJ whole genome shotgun (WGS) entry which is preliminary data.</text>
</comment>
<evidence type="ECO:0000313" key="9">
    <source>
        <dbReference type="Proteomes" id="UP000452235"/>
    </source>
</evidence>
<dbReference type="PANTHER" id="PTHR13128:SF12">
    <property type="entry name" value="VACUOLAR PROTEIN-SORTING-ASSOCIATED PROTEIN 36"/>
    <property type="match status" value="1"/>
</dbReference>
<dbReference type="SUPFAM" id="SSF90209">
    <property type="entry name" value="Ran binding protein zinc finger-like"/>
    <property type="match status" value="1"/>
</dbReference>
<dbReference type="InterPro" id="IPR036390">
    <property type="entry name" value="WH_DNA-bd_sf"/>
</dbReference>
<comment type="similarity">
    <text evidence="1 6">Belongs to the VPS36 family.</text>
</comment>
<dbReference type="Gene3D" id="6.10.140.260">
    <property type="match status" value="1"/>
</dbReference>
<dbReference type="Proteomes" id="UP000452235">
    <property type="component" value="Unassembled WGS sequence"/>
</dbReference>
<dbReference type="EMBL" id="BLJY01000002">
    <property type="protein sequence ID" value="GFF13213.1"/>
    <property type="molecule type" value="Genomic_DNA"/>
</dbReference>
<keyword evidence="2 6" id="KW-0813">Transport</keyword>
<dbReference type="GO" id="GO:0043130">
    <property type="term" value="F:ubiquitin binding"/>
    <property type="evidence" value="ECO:0007669"/>
    <property type="project" value="UniProtKB-UniRule"/>
</dbReference>
<dbReference type="Pfam" id="PF04157">
    <property type="entry name" value="EAP30"/>
    <property type="match status" value="1"/>
</dbReference>
<dbReference type="GO" id="GO:0032266">
    <property type="term" value="F:phosphatidylinositol-3-phosphate binding"/>
    <property type="evidence" value="ECO:0007669"/>
    <property type="project" value="UniProtKB-UniRule"/>
</dbReference>
<feature type="compositionally biased region" description="Polar residues" evidence="7">
    <location>
        <begin position="99"/>
        <end position="111"/>
    </location>
</feature>
<comment type="function">
    <text evidence="6">Component of the ESCRT-II complex (endosomal sorting complex required for transport II), which is required for multivesicular body (MVB) formation and sorting of endosomal cargo proteins into MVBs.</text>
</comment>
<dbReference type="SUPFAM" id="SSF46785">
    <property type="entry name" value="Winged helix' DNA-binding domain"/>
    <property type="match status" value="1"/>
</dbReference>
<dbReference type="VEuPathDB" id="FungiDB:ATEG_02228"/>
<dbReference type="GO" id="GO:0043328">
    <property type="term" value="P:protein transport to vacuole involved in ubiquitin-dependent protein catabolic process via the multivesicular body sorting pathway"/>
    <property type="evidence" value="ECO:0007669"/>
    <property type="project" value="UniProtKB-UniRule"/>
</dbReference>
<comment type="subcellular location">
    <subcellularLocation>
        <location evidence="6">Cytoplasm</location>
    </subcellularLocation>
    <subcellularLocation>
        <location evidence="6">Endosome</location>
    </subcellularLocation>
</comment>
<dbReference type="Gene3D" id="1.10.10.10">
    <property type="entry name" value="Winged helix-like DNA-binding domain superfamily/Winged helix DNA-binding domain"/>
    <property type="match status" value="2"/>
</dbReference>
<sequence length="603" mass="66157">MFFKPLDLTTALRPSLLPDETLLFVQDAVGLYEGKYKIPNYQNGHAYLTSHRVCYVAVDEPRKHSVAIDLKDIDRVEYQAGFLKSSPKLTIYPKPPKNNLKSRSTSGSPARSQAPGLSATRSQSPLPQTSIPQFKQSQLVNATWICPICSFSNPVPSNFDPSTATASTNLPPCLACGIKPPFTTVLKAAISAAASREGTSTNTIPLPEAEALPQKNGTPTLTPSQRNASISCPRCTFVNHPSLLEYRSESPAPIFQQDTIKNTEIKESIKLSFRAGGEKTFHERLKGALIQRKWLLYDAPPVPQQPSHSSSSTGLTGAAPVNGSASQTTRSTAVGIAGLEQRGLEARKNAEFVIGNAFEDLEALMASAKQIVALAETLARESGMASDDRSTEASAVLSQSAEALGMVTTKDMLGSGAESLYLSELSRNLAEYLTDDRKGILQKEGGIMSLIDLWAIFNRSRNGVELVSPSDFQRAAELWEKLKLPVRLRRFKSGLLVVQRYDWNDEKTIREIQEWMEELRQVPPAEPVPWDWRLYGRAISAQEAAQRFKWSVGVAAEELEMAEDRGILCREEGIEGLRFWSNFITSSIEQPAVTDLGVSALSL</sequence>
<keyword evidence="3 6" id="KW-0967">Endosome</keyword>
<dbReference type="InterPro" id="IPR031558">
    <property type="entry name" value="Vps36-NZF-N"/>
</dbReference>
<proteinExistence type="inferred from homology"/>
<feature type="region of interest" description="Disordered" evidence="7">
    <location>
        <begin position="301"/>
        <end position="329"/>
    </location>
</feature>
<dbReference type="InterPro" id="IPR040608">
    <property type="entry name" value="Snf8/Vps36"/>
</dbReference>
<dbReference type="PROSITE" id="PS51495">
    <property type="entry name" value="GLUE"/>
    <property type="match status" value="1"/>
</dbReference>
<feature type="compositionally biased region" description="Polar residues" evidence="7">
    <location>
        <begin position="119"/>
        <end position="129"/>
    </location>
</feature>
<evidence type="ECO:0000256" key="3">
    <source>
        <dbReference type="ARBA" id="ARBA00022753"/>
    </source>
</evidence>
<keyword evidence="6" id="KW-0963">Cytoplasm</keyword>
<dbReference type="InterPro" id="IPR036443">
    <property type="entry name" value="Znf_RanBP2_sf"/>
</dbReference>
<dbReference type="PANTHER" id="PTHR13128">
    <property type="entry name" value="VACUOLAR PROTEIN-SORTING-ASSOCIATED PROTEIN 36"/>
    <property type="match status" value="1"/>
</dbReference>
<dbReference type="SUPFAM" id="SSF50729">
    <property type="entry name" value="PH domain-like"/>
    <property type="match status" value="1"/>
</dbReference>
<keyword evidence="5" id="KW-0175">Coiled coil</keyword>
<dbReference type="GO" id="GO:0000814">
    <property type="term" value="C:ESCRT II complex"/>
    <property type="evidence" value="ECO:0007669"/>
    <property type="project" value="UniProtKB-UniRule"/>
</dbReference>
<evidence type="ECO:0000256" key="4">
    <source>
        <dbReference type="ARBA" id="ARBA00022927"/>
    </source>
</evidence>
<keyword evidence="9" id="KW-1185">Reference proteome</keyword>
<dbReference type="InterPro" id="IPR011993">
    <property type="entry name" value="PH-like_dom_sf"/>
</dbReference>
<reference evidence="8 9" key="1">
    <citation type="submission" date="2020-01" db="EMBL/GenBank/DDBJ databases">
        <title>Aspergillus terreus IFO 6365 whole genome shotgun sequence.</title>
        <authorList>
            <person name="Kanamasa S."/>
            <person name="Takahashi H."/>
        </authorList>
    </citation>
    <scope>NUCLEOTIDE SEQUENCE [LARGE SCALE GENOMIC DNA]</scope>
    <source>
        <strain evidence="8 9">IFO 6365</strain>
    </source>
</reference>
<dbReference type="InterPro" id="IPR037855">
    <property type="entry name" value="Vps36"/>
</dbReference>
<dbReference type="Gene3D" id="2.30.29.30">
    <property type="entry name" value="Pleckstrin-homology domain (PH domain)/Phosphotyrosine-binding domain (PTB)"/>
    <property type="match status" value="2"/>
</dbReference>
<dbReference type="FunFam" id="1.10.10.10:FF:000527">
    <property type="entry name" value="Vacuolar protein sorting protein (Vps36), putative"/>
    <property type="match status" value="1"/>
</dbReference>
<accession>A0A5M3YY50</accession>
<dbReference type="GO" id="GO:0031902">
    <property type="term" value="C:late endosome membrane"/>
    <property type="evidence" value="ECO:0007669"/>
    <property type="project" value="UniProtKB-UniRule"/>
</dbReference>
<dbReference type="CDD" id="cd13227">
    <property type="entry name" value="PH-GRAM-like_Vps36"/>
    <property type="match status" value="1"/>
</dbReference>
<feature type="region of interest" description="Disordered" evidence="7">
    <location>
        <begin position="89"/>
        <end position="129"/>
    </location>
</feature>
<evidence type="ECO:0000313" key="8">
    <source>
        <dbReference type="EMBL" id="GFF13213.1"/>
    </source>
</evidence>
<dbReference type="Gene3D" id="2.30.30.380">
    <property type="entry name" value="Zn-finger domain of Sec23/24"/>
    <property type="match status" value="1"/>
</dbReference>
<comment type="subunit">
    <text evidence="6">Component of the endosomal sorting complex required for transport II (ESCRT-II).</text>
</comment>
<dbReference type="Pfam" id="PF11605">
    <property type="entry name" value="Vps36_ESCRT-II"/>
    <property type="match status" value="1"/>
</dbReference>
<gene>
    <name evidence="8" type="ORF">ATEIFO6365_0002032300</name>
</gene>
<dbReference type="InterPro" id="IPR021648">
    <property type="entry name" value="GLUE_dom"/>
</dbReference>
<dbReference type="AlphaFoldDB" id="A0A5M3YY50"/>
<dbReference type="InterPro" id="IPR036388">
    <property type="entry name" value="WH-like_DNA-bd_sf"/>
</dbReference>
<dbReference type="FunFam" id="1.10.10.10:FF:000165">
    <property type="entry name" value="Vacuolar protein sorting protein (Vps36)"/>
    <property type="match status" value="1"/>
</dbReference>